<sequence length="408" mass="45395">MSPKSLAFSIARRYFAQRKRFHAVQVVSAISSVAVGVVVMAVVAILSIYNGYEEVLLTSVSHLDAPLKVERADKAPFDAQESRIARLRNLPEIAASSRLIEGEGIVRSSSVYAAAHLLGLEPAYSRSLALDSLMLEGSLSALPCEYTLGGDLYQTLFSFGQTSSFMRTVSLYVPKRRGYINPLLPQTAFRTTQGKAPSVLSAKEEKYDRTLFLSVEELGSLLDLPKGYVHALALFPVEGVSPKTLKESLQKELGTEWRVLDRRDQQPHLLKLVAIEKWMTFFILFFVLLLAAFNVICSSSMLIIEKRHDVEIYAALGARPQLIRSIFLWQGLLVTLVGALGGFLLGMLLVWLQAQFGWLTFGEGVYRQPYPVAVRWLDLLALAATITLVGYLSAFYPVRRLLRSPQPH</sequence>
<feature type="transmembrane region" description="Helical" evidence="7">
    <location>
        <begin position="325"/>
        <end position="352"/>
    </location>
</feature>
<organism evidence="9 10">
    <name type="scientific">Porphyromonas endodontalis (strain ATCC 35406 / DSM 24491 / JCM 8526 / CCUG 16442 / BCRC 14492 / NCTC 13058 / HG 370)</name>
    <name type="common">Bacteroides endodontalis</name>
    <dbReference type="NCBI Taxonomy" id="553175"/>
    <lineage>
        <taxon>Bacteria</taxon>
        <taxon>Pseudomonadati</taxon>
        <taxon>Bacteroidota</taxon>
        <taxon>Bacteroidia</taxon>
        <taxon>Bacteroidales</taxon>
        <taxon>Porphyromonadaceae</taxon>
        <taxon>Porphyromonas</taxon>
    </lineage>
</organism>
<reference evidence="9 10" key="1">
    <citation type="submission" date="2009-04" db="EMBL/GenBank/DDBJ databases">
        <authorList>
            <person name="Sebastian Y."/>
            <person name="Madupu R."/>
            <person name="Durkin A.S."/>
            <person name="Torralba M."/>
            <person name="Methe B."/>
            <person name="Sutton G.G."/>
            <person name="Strausberg R.L."/>
            <person name="Nelson K.E."/>
        </authorList>
    </citation>
    <scope>NUCLEOTIDE SEQUENCE [LARGE SCALE GENOMIC DNA]</scope>
    <source>
        <strain evidence="10">ATCC 35406 / BCRC 14492 / JCM 8526 / NCTC 13058 / HG 370</strain>
    </source>
</reference>
<comment type="caution">
    <text evidence="9">The sequence shown here is derived from an EMBL/GenBank/DDBJ whole genome shotgun (WGS) entry which is preliminary data.</text>
</comment>
<feature type="domain" description="ABC3 transporter permease C-terminal" evidence="8">
    <location>
        <begin position="281"/>
        <end position="404"/>
    </location>
</feature>
<keyword evidence="10" id="KW-1185">Reference proteome</keyword>
<protein>
    <submittedName>
        <fullName evidence="9">Efflux ABC transporter, permease protein</fullName>
    </submittedName>
</protein>
<evidence type="ECO:0000256" key="2">
    <source>
        <dbReference type="ARBA" id="ARBA00005236"/>
    </source>
</evidence>
<evidence type="ECO:0000256" key="7">
    <source>
        <dbReference type="SAM" id="Phobius"/>
    </source>
</evidence>
<feature type="transmembrane region" description="Helical" evidence="7">
    <location>
        <begin position="21"/>
        <end position="49"/>
    </location>
</feature>
<dbReference type="eggNOG" id="COG4591">
    <property type="taxonomic scope" value="Bacteria"/>
</dbReference>
<dbReference type="RefSeq" id="WP_004332413.1">
    <property type="nucleotide sequence ID" value="NZ_ACNN01000007.1"/>
</dbReference>
<dbReference type="AlphaFoldDB" id="C3J8M6"/>
<dbReference type="GO" id="GO:0098797">
    <property type="term" value="C:plasma membrane protein complex"/>
    <property type="evidence" value="ECO:0007669"/>
    <property type="project" value="TreeGrafter"/>
</dbReference>
<proteinExistence type="inferred from homology"/>
<evidence type="ECO:0000313" key="10">
    <source>
        <dbReference type="Proteomes" id="UP000004295"/>
    </source>
</evidence>
<dbReference type="STRING" id="553175.POREN0001_0545"/>
<keyword evidence="6 7" id="KW-0472">Membrane</keyword>
<accession>C3J8M6</accession>
<keyword evidence="4 7" id="KW-0812">Transmembrane</keyword>
<name>C3J8M6_POREA</name>
<evidence type="ECO:0000256" key="5">
    <source>
        <dbReference type="ARBA" id="ARBA00022989"/>
    </source>
</evidence>
<evidence type="ECO:0000256" key="6">
    <source>
        <dbReference type="ARBA" id="ARBA00023136"/>
    </source>
</evidence>
<gene>
    <name evidence="9" type="ORF">POREN0001_0545</name>
</gene>
<dbReference type="Pfam" id="PF02687">
    <property type="entry name" value="FtsX"/>
    <property type="match status" value="1"/>
</dbReference>
<evidence type="ECO:0000313" key="9">
    <source>
        <dbReference type="EMBL" id="EEN83382.1"/>
    </source>
</evidence>
<feature type="transmembrane region" description="Helical" evidence="7">
    <location>
        <begin position="278"/>
        <end position="304"/>
    </location>
</feature>
<evidence type="ECO:0000259" key="8">
    <source>
        <dbReference type="Pfam" id="PF02687"/>
    </source>
</evidence>
<dbReference type="GeneID" id="93364993"/>
<feature type="transmembrane region" description="Helical" evidence="7">
    <location>
        <begin position="372"/>
        <end position="396"/>
    </location>
</feature>
<comment type="similarity">
    <text evidence="2">Belongs to the ABC-4 integral membrane protein family. LolC/E subfamily.</text>
</comment>
<dbReference type="GO" id="GO:0044874">
    <property type="term" value="P:lipoprotein localization to outer membrane"/>
    <property type="evidence" value="ECO:0007669"/>
    <property type="project" value="TreeGrafter"/>
</dbReference>
<dbReference type="Proteomes" id="UP000004295">
    <property type="component" value="Unassembled WGS sequence"/>
</dbReference>
<dbReference type="PANTHER" id="PTHR30489">
    <property type="entry name" value="LIPOPROTEIN-RELEASING SYSTEM TRANSMEMBRANE PROTEIN LOLE"/>
    <property type="match status" value="1"/>
</dbReference>
<keyword evidence="5 7" id="KW-1133">Transmembrane helix</keyword>
<evidence type="ECO:0000256" key="1">
    <source>
        <dbReference type="ARBA" id="ARBA00004651"/>
    </source>
</evidence>
<evidence type="ECO:0000256" key="4">
    <source>
        <dbReference type="ARBA" id="ARBA00022692"/>
    </source>
</evidence>
<comment type="subcellular location">
    <subcellularLocation>
        <location evidence="1">Cell membrane</location>
        <topology evidence="1">Multi-pass membrane protein</topology>
    </subcellularLocation>
</comment>
<dbReference type="EMBL" id="ACNN01000007">
    <property type="protein sequence ID" value="EEN83382.1"/>
    <property type="molecule type" value="Genomic_DNA"/>
</dbReference>
<dbReference type="InterPro" id="IPR003838">
    <property type="entry name" value="ABC3_permease_C"/>
</dbReference>
<evidence type="ECO:0000256" key="3">
    <source>
        <dbReference type="ARBA" id="ARBA00022475"/>
    </source>
</evidence>
<keyword evidence="3" id="KW-1003">Cell membrane</keyword>
<dbReference type="InterPro" id="IPR051447">
    <property type="entry name" value="Lipoprotein-release_system"/>
</dbReference>
<dbReference type="PANTHER" id="PTHR30489:SF0">
    <property type="entry name" value="LIPOPROTEIN-RELEASING SYSTEM TRANSMEMBRANE PROTEIN LOLE"/>
    <property type="match status" value="1"/>
</dbReference>